<gene>
    <name evidence="6" type="ORF">OCOJLMKI_4014</name>
</gene>
<accession>A0ABQ4S134</accession>
<dbReference type="PANTHER" id="PTHR35005:SF1">
    <property type="entry name" value="2-AMINO-5-FORMYLAMINO-6-RIBOSYLAMINOPYRIMIDIN-4(3H)-ONE 5'-MONOPHOSPHATE DEFORMYLASE"/>
    <property type="match status" value="1"/>
</dbReference>
<evidence type="ECO:0000256" key="4">
    <source>
        <dbReference type="ARBA" id="ARBA00022833"/>
    </source>
</evidence>
<organism evidence="6 7">
    <name type="scientific">Methylobacterium iners</name>
    <dbReference type="NCBI Taxonomy" id="418707"/>
    <lineage>
        <taxon>Bacteria</taxon>
        <taxon>Pseudomonadati</taxon>
        <taxon>Pseudomonadota</taxon>
        <taxon>Alphaproteobacteria</taxon>
        <taxon>Hyphomicrobiales</taxon>
        <taxon>Methylobacteriaceae</taxon>
        <taxon>Methylobacterium</taxon>
    </lineage>
</organism>
<dbReference type="InterPro" id="IPR024087">
    <property type="entry name" value="Creatininase-like_sf"/>
</dbReference>
<dbReference type="Gene3D" id="3.40.50.10310">
    <property type="entry name" value="Creatininase"/>
    <property type="match status" value="1"/>
</dbReference>
<reference evidence="6" key="2">
    <citation type="submission" date="2021-08" db="EMBL/GenBank/DDBJ databases">
        <authorList>
            <person name="Tani A."/>
            <person name="Ola A."/>
            <person name="Ogura Y."/>
            <person name="Katsura K."/>
            <person name="Hayashi T."/>
        </authorList>
    </citation>
    <scope>NUCLEOTIDE SEQUENCE</scope>
    <source>
        <strain evidence="6">DSM 19015</strain>
    </source>
</reference>
<evidence type="ECO:0000256" key="5">
    <source>
        <dbReference type="ARBA" id="ARBA00024029"/>
    </source>
</evidence>
<reference evidence="6" key="1">
    <citation type="journal article" date="2021" name="Front. Microbiol.">
        <title>Comprehensive Comparative Genomics and Phenotyping of Methylobacterium Species.</title>
        <authorList>
            <person name="Alessa O."/>
            <person name="Ogura Y."/>
            <person name="Fujitani Y."/>
            <person name="Takami H."/>
            <person name="Hayashi T."/>
            <person name="Sahin N."/>
            <person name="Tani A."/>
        </authorList>
    </citation>
    <scope>NUCLEOTIDE SEQUENCE</scope>
    <source>
        <strain evidence="6">DSM 19015</strain>
    </source>
</reference>
<keyword evidence="7" id="KW-1185">Reference proteome</keyword>
<evidence type="ECO:0000313" key="6">
    <source>
        <dbReference type="EMBL" id="GJD96789.1"/>
    </source>
</evidence>
<evidence type="ECO:0000256" key="1">
    <source>
        <dbReference type="ARBA" id="ARBA00001947"/>
    </source>
</evidence>
<evidence type="ECO:0000256" key="2">
    <source>
        <dbReference type="ARBA" id="ARBA00022723"/>
    </source>
</evidence>
<dbReference type="Pfam" id="PF02633">
    <property type="entry name" value="Creatininase"/>
    <property type="match status" value="1"/>
</dbReference>
<comment type="caution">
    <text evidence="6">The sequence shown here is derived from an EMBL/GenBank/DDBJ whole genome shotgun (WGS) entry which is preliminary data.</text>
</comment>
<name>A0ABQ4S134_9HYPH</name>
<evidence type="ECO:0000313" key="7">
    <source>
        <dbReference type="Proteomes" id="UP001055125"/>
    </source>
</evidence>
<evidence type="ECO:0000256" key="3">
    <source>
        <dbReference type="ARBA" id="ARBA00022801"/>
    </source>
</evidence>
<keyword evidence="4" id="KW-0862">Zinc</keyword>
<comment type="cofactor">
    <cofactor evidence="1">
        <name>Zn(2+)</name>
        <dbReference type="ChEBI" id="CHEBI:29105"/>
    </cofactor>
</comment>
<protein>
    <recommendedName>
        <fullName evidence="8">Creatininase</fullName>
    </recommendedName>
</protein>
<keyword evidence="3" id="KW-0378">Hydrolase</keyword>
<dbReference type="SUPFAM" id="SSF102215">
    <property type="entry name" value="Creatininase"/>
    <property type="match status" value="1"/>
</dbReference>
<comment type="similarity">
    <text evidence="5">Belongs to the creatininase superfamily.</text>
</comment>
<evidence type="ECO:0008006" key="8">
    <source>
        <dbReference type="Google" id="ProtNLM"/>
    </source>
</evidence>
<dbReference type="PANTHER" id="PTHR35005">
    <property type="entry name" value="3-DEHYDRO-SCYLLO-INOSOSE HYDROLASE"/>
    <property type="match status" value="1"/>
</dbReference>
<dbReference type="RefSeq" id="WP_238245881.1">
    <property type="nucleotide sequence ID" value="NZ_BPQP01000069.1"/>
</dbReference>
<keyword evidence="2" id="KW-0479">Metal-binding</keyword>
<dbReference type="Proteomes" id="UP001055125">
    <property type="component" value="Unassembled WGS sequence"/>
</dbReference>
<dbReference type="EMBL" id="BPQP01000069">
    <property type="protein sequence ID" value="GJD96789.1"/>
    <property type="molecule type" value="Genomic_DNA"/>
</dbReference>
<sequence length="288" mass="30348">MSLPSFLASRRPVAVKLGALCLAALIAAFYAADRPLTAPLSTKLDIAEMSWVEVRGAIERGATTVIVPSGGIEQNGVHMVTGKHDRIVGWAARRIAEKLGQTLVAPVVSYVPQGGYDPPEGHLRYPGTIGVPDEVYAGTLEGIARSLKAAGFRTICLIADHGGSLRPQAEVAKRLSDAWASQGIRVVDVTAYYDDASQRARLEASGETPAAIGRHAGIQDTSELLAIWPQGVDLDRLSTATFHLEATGASGDPLRSSAHRGRILIGLRVDAAVAQIDGARARIGQAAH</sequence>
<proteinExistence type="inferred from homology"/>
<dbReference type="InterPro" id="IPR003785">
    <property type="entry name" value="Creatininase/forma_Hydrolase"/>
</dbReference>